<evidence type="ECO:0000256" key="6">
    <source>
        <dbReference type="ARBA" id="ARBA00023136"/>
    </source>
</evidence>
<comment type="caution">
    <text evidence="12">The sequence shown here is derived from an EMBL/GenBank/DDBJ whole genome shotgun (WGS) entry which is preliminary data.</text>
</comment>
<name>A0A0A8L317_9SACH</name>
<keyword evidence="2 10" id="KW-0812">Transmembrane</keyword>
<evidence type="ECO:0000259" key="11">
    <source>
        <dbReference type="PROSITE" id="PS51758"/>
    </source>
</evidence>
<proteinExistence type="predicted"/>
<evidence type="ECO:0000256" key="3">
    <source>
        <dbReference type="ARBA" id="ARBA00022792"/>
    </source>
</evidence>
<dbReference type="PROSITE" id="PS51758">
    <property type="entry name" value="LETM1_RBD"/>
    <property type="match status" value="1"/>
</dbReference>
<dbReference type="OrthoDB" id="275278at2759"/>
<keyword evidence="5 7" id="KW-0496">Mitochondrion</keyword>
<evidence type="ECO:0000256" key="4">
    <source>
        <dbReference type="ARBA" id="ARBA00022989"/>
    </source>
</evidence>
<evidence type="ECO:0000256" key="9">
    <source>
        <dbReference type="SAM" id="MobiDB-lite"/>
    </source>
</evidence>
<accession>A0A0A8L317</accession>
<evidence type="ECO:0000256" key="10">
    <source>
        <dbReference type="SAM" id="Phobius"/>
    </source>
</evidence>
<keyword evidence="4 10" id="KW-1133">Transmembrane helix</keyword>
<dbReference type="InterPro" id="IPR044202">
    <property type="entry name" value="LETM1/MDM38-like"/>
</dbReference>
<dbReference type="EMBL" id="CCBQ010000016">
    <property type="protein sequence ID" value="CDO92528.1"/>
    <property type="molecule type" value="Genomic_DNA"/>
</dbReference>
<dbReference type="GO" id="GO:0030003">
    <property type="term" value="P:intracellular monoatomic cation homeostasis"/>
    <property type="evidence" value="ECO:0007669"/>
    <property type="project" value="TreeGrafter"/>
</dbReference>
<dbReference type="PANTHER" id="PTHR14009:SF11">
    <property type="entry name" value="LETM1 DOMAIN-CONTAINING PROTEIN YLH47, MITOCHONDRIAL"/>
    <property type="match status" value="1"/>
</dbReference>
<dbReference type="PANTHER" id="PTHR14009">
    <property type="entry name" value="LEUCINE ZIPPER-EF-HAND CONTAINING TRANSMEMBRANE PROTEIN"/>
    <property type="match status" value="1"/>
</dbReference>
<dbReference type="GO" id="GO:0005743">
    <property type="term" value="C:mitochondrial inner membrane"/>
    <property type="evidence" value="ECO:0007669"/>
    <property type="project" value="UniProtKB-SubCell"/>
</dbReference>
<sequence length="465" mass="52877">MRIASRSLAAGRGLLSPTRSHLVGPTRLLPVLVSLRYYSDDTQKQDQKAQTEQPSTQHQTSSALQQKPPAQLLVKTDAAAPKMTLWAKVKHEAQHYWDGTKLLGLEIKIATRLVMKMSAGYELSRREMIQLKRTTQDLVRLVPFSAFVLVPFAELLLPIALKLFPNLLPSTYESKKDKQTKLESLRKTRSVMSGFIKENKSHFKPNNITEDQKLVFNSFYKHVRETGEPESREQLIQVARLFTDDTVLDNLTRPYLVAIAKYINLQPFGTDVMLRYRIRYKMLELKKDDLAIYYEGVESLDAIELRTACASRGIRNLNVEESILRDNLRIWLNMRLKDKIPSTLLIMATAYTYGDIGSKKTLYDALCDVLSGIPDELYHEVKVNIVEESSATNKSKMAQLKEQMEIMKEEEQQEKDAVVRVKDELSLDEVDAKAANQSKSAALHNTEKETESKANTPDAATAKKN</sequence>
<feature type="domain" description="Letm1 RBD" evidence="11">
    <location>
        <begin position="176"/>
        <end position="375"/>
    </location>
</feature>
<organism evidence="12 13">
    <name type="scientific">Kluyveromyces dobzhanskii CBS 2104</name>
    <dbReference type="NCBI Taxonomy" id="1427455"/>
    <lineage>
        <taxon>Eukaryota</taxon>
        <taxon>Fungi</taxon>
        <taxon>Dikarya</taxon>
        <taxon>Ascomycota</taxon>
        <taxon>Saccharomycotina</taxon>
        <taxon>Saccharomycetes</taxon>
        <taxon>Saccharomycetales</taxon>
        <taxon>Saccharomycetaceae</taxon>
        <taxon>Kluyveromyces</taxon>
    </lineage>
</organism>
<feature type="compositionally biased region" description="Polar residues" evidence="9">
    <location>
        <begin position="54"/>
        <end position="65"/>
    </location>
</feature>
<protein>
    <submittedName>
        <fullName evidence="12">WGS project CCBQ000000000 data, contig 00012</fullName>
    </submittedName>
</protein>
<dbReference type="InterPro" id="IPR033122">
    <property type="entry name" value="LETM1-like_RBD"/>
</dbReference>
<evidence type="ECO:0000256" key="8">
    <source>
        <dbReference type="SAM" id="Coils"/>
    </source>
</evidence>
<dbReference type="Proteomes" id="UP000031516">
    <property type="component" value="Unassembled WGS sequence"/>
</dbReference>
<keyword evidence="8" id="KW-0175">Coiled coil</keyword>
<dbReference type="Pfam" id="PF07766">
    <property type="entry name" value="LETM1_RBD"/>
    <property type="match status" value="1"/>
</dbReference>
<keyword evidence="6 10" id="KW-0472">Membrane</keyword>
<evidence type="ECO:0000256" key="5">
    <source>
        <dbReference type="ARBA" id="ARBA00023128"/>
    </source>
</evidence>
<evidence type="ECO:0000256" key="2">
    <source>
        <dbReference type="ARBA" id="ARBA00022692"/>
    </source>
</evidence>
<comment type="subcellular location">
    <subcellularLocation>
        <location evidence="1">Mitochondrion inner membrane</location>
        <topology evidence="1">Single-pass membrane protein</topology>
    </subcellularLocation>
</comment>
<evidence type="ECO:0000313" key="13">
    <source>
        <dbReference type="Proteomes" id="UP000031516"/>
    </source>
</evidence>
<dbReference type="GO" id="GO:0043022">
    <property type="term" value="F:ribosome binding"/>
    <property type="evidence" value="ECO:0007669"/>
    <property type="project" value="InterPro"/>
</dbReference>
<keyword evidence="3" id="KW-0999">Mitochondrion inner membrane</keyword>
<feature type="region of interest" description="Disordered" evidence="9">
    <location>
        <begin position="43"/>
        <end position="67"/>
    </location>
</feature>
<dbReference type="AlphaFoldDB" id="A0A0A8L317"/>
<feature type="transmembrane region" description="Helical" evidence="10">
    <location>
        <begin position="138"/>
        <end position="161"/>
    </location>
</feature>
<gene>
    <name evidence="12" type="ORF">KLDO_g847</name>
</gene>
<keyword evidence="13" id="KW-1185">Reference proteome</keyword>
<evidence type="ECO:0000256" key="1">
    <source>
        <dbReference type="ARBA" id="ARBA00004434"/>
    </source>
</evidence>
<reference evidence="12 13" key="1">
    <citation type="submission" date="2014-03" db="EMBL/GenBank/DDBJ databases">
        <title>The genome of Kluyveromyces dobzhanskii.</title>
        <authorList>
            <person name="Nystedt B."/>
            <person name="Astrom S."/>
        </authorList>
    </citation>
    <scope>NUCLEOTIDE SEQUENCE [LARGE SCALE GENOMIC DNA]</scope>
    <source>
        <strain evidence="12 13">CBS 2104</strain>
    </source>
</reference>
<feature type="region of interest" description="Disordered" evidence="9">
    <location>
        <begin position="430"/>
        <end position="465"/>
    </location>
</feature>
<evidence type="ECO:0000256" key="7">
    <source>
        <dbReference type="PROSITE-ProRule" id="PRU01094"/>
    </source>
</evidence>
<evidence type="ECO:0000313" key="12">
    <source>
        <dbReference type="EMBL" id="CDO92528.1"/>
    </source>
</evidence>
<feature type="coiled-coil region" evidence="8">
    <location>
        <begin position="390"/>
        <end position="424"/>
    </location>
</feature>